<keyword evidence="1" id="KW-0812">Transmembrane</keyword>
<organism evidence="2">
    <name type="scientific">Arion vulgaris</name>
    <dbReference type="NCBI Taxonomy" id="1028688"/>
    <lineage>
        <taxon>Eukaryota</taxon>
        <taxon>Metazoa</taxon>
        <taxon>Spiralia</taxon>
        <taxon>Lophotrochozoa</taxon>
        <taxon>Mollusca</taxon>
        <taxon>Gastropoda</taxon>
        <taxon>Heterobranchia</taxon>
        <taxon>Euthyneura</taxon>
        <taxon>Panpulmonata</taxon>
        <taxon>Eupulmonata</taxon>
        <taxon>Stylommatophora</taxon>
        <taxon>Helicina</taxon>
        <taxon>Arionoidea</taxon>
        <taxon>Arionidae</taxon>
        <taxon>Arion</taxon>
    </lineage>
</organism>
<feature type="transmembrane region" description="Helical" evidence="1">
    <location>
        <begin position="114"/>
        <end position="132"/>
    </location>
</feature>
<sequence length="145" mass="16654">QPLLLAISSFGAVWAMLYDWIYLIYVASFCLIWECFEFVPRYLPKSFTFGELAVILQLFASWFNRIVLSMFQEQTLSKEDIQLTWFVCILVMAVMIATIIVCVISAYSSLWHFVAVYTVLAAISLIILQAALNDNAVLWLLNFAF</sequence>
<protein>
    <submittedName>
        <fullName evidence="2">Uncharacterized protein</fullName>
    </submittedName>
</protein>
<dbReference type="EMBL" id="HACG01012839">
    <property type="protein sequence ID" value="CEK59704.1"/>
    <property type="molecule type" value="Transcribed_RNA"/>
</dbReference>
<feature type="non-terminal residue" evidence="2">
    <location>
        <position position="145"/>
    </location>
</feature>
<keyword evidence="1" id="KW-0472">Membrane</keyword>
<accession>A0A0B6YTW1</accession>
<feature type="transmembrane region" description="Helical" evidence="1">
    <location>
        <begin position="46"/>
        <end position="63"/>
    </location>
</feature>
<keyword evidence="1" id="KW-1133">Transmembrane helix</keyword>
<evidence type="ECO:0000256" key="1">
    <source>
        <dbReference type="SAM" id="Phobius"/>
    </source>
</evidence>
<gene>
    <name evidence="2" type="primary">ORF37179</name>
</gene>
<dbReference type="AlphaFoldDB" id="A0A0B6YTW1"/>
<feature type="non-terminal residue" evidence="2">
    <location>
        <position position="1"/>
    </location>
</feature>
<name>A0A0B6YTW1_9EUPU</name>
<feature type="transmembrane region" description="Helical" evidence="1">
    <location>
        <begin position="20"/>
        <end position="39"/>
    </location>
</feature>
<evidence type="ECO:0000313" key="2">
    <source>
        <dbReference type="EMBL" id="CEK59704.1"/>
    </source>
</evidence>
<reference evidence="2" key="1">
    <citation type="submission" date="2014-12" db="EMBL/GenBank/DDBJ databases">
        <title>Insight into the proteome of Arion vulgaris.</title>
        <authorList>
            <person name="Aradska J."/>
            <person name="Bulat T."/>
            <person name="Smidak R."/>
            <person name="Sarate P."/>
            <person name="Gangsoo J."/>
            <person name="Sialana F."/>
            <person name="Bilban M."/>
            <person name="Lubec G."/>
        </authorList>
    </citation>
    <scope>NUCLEOTIDE SEQUENCE</scope>
    <source>
        <tissue evidence="2">Skin</tissue>
    </source>
</reference>
<proteinExistence type="predicted"/>
<feature type="transmembrane region" description="Helical" evidence="1">
    <location>
        <begin position="83"/>
        <end position="107"/>
    </location>
</feature>